<protein>
    <submittedName>
        <fullName evidence="2">ATP-binding protein</fullName>
    </submittedName>
</protein>
<keyword evidence="2" id="KW-0067">ATP-binding</keyword>
<dbReference type="PANTHER" id="PTHR42957">
    <property type="entry name" value="HELICASE MJ1565-RELATED"/>
    <property type="match status" value="1"/>
</dbReference>
<accession>A0ABY9TFP9</accession>
<evidence type="ECO:0000259" key="1">
    <source>
        <dbReference type="Pfam" id="PF01935"/>
    </source>
</evidence>
<evidence type="ECO:0000313" key="2">
    <source>
        <dbReference type="EMBL" id="WNC67540.1"/>
    </source>
</evidence>
<dbReference type="Proteomes" id="UP001248581">
    <property type="component" value="Chromosome"/>
</dbReference>
<dbReference type="EMBL" id="CP134146">
    <property type="protein sequence ID" value="WNC67540.1"/>
    <property type="molecule type" value="Genomic_DNA"/>
</dbReference>
<dbReference type="RefSeq" id="WP_348386699.1">
    <property type="nucleotide sequence ID" value="NZ_CP134146.1"/>
</dbReference>
<dbReference type="GO" id="GO:0005524">
    <property type="term" value="F:ATP binding"/>
    <property type="evidence" value="ECO:0007669"/>
    <property type="project" value="UniProtKB-KW"/>
</dbReference>
<keyword evidence="3" id="KW-1185">Reference proteome</keyword>
<dbReference type="Pfam" id="PF01935">
    <property type="entry name" value="DUF87"/>
    <property type="match status" value="1"/>
</dbReference>
<organism evidence="2 3">
    <name type="scientific">Thalassotalea nanhaiensis</name>
    <dbReference type="NCBI Taxonomy" id="3065648"/>
    <lineage>
        <taxon>Bacteria</taxon>
        <taxon>Pseudomonadati</taxon>
        <taxon>Pseudomonadota</taxon>
        <taxon>Gammaproteobacteria</taxon>
        <taxon>Alteromonadales</taxon>
        <taxon>Colwelliaceae</taxon>
        <taxon>Thalassotalea</taxon>
    </lineage>
</organism>
<name>A0ABY9TFP9_9GAMM</name>
<dbReference type="PANTHER" id="PTHR42957:SF1">
    <property type="entry name" value="HELICASE MJ1565-RELATED"/>
    <property type="match status" value="1"/>
</dbReference>
<reference evidence="3" key="1">
    <citation type="submission" date="2023-09" db="EMBL/GenBank/DDBJ databases">
        <authorList>
            <person name="Li S."/>
            <person name="Li X."/>
            <person name="Zhang C."/>
            <person name="Zhao Z."/>
        </authorList>
    </citation>
    <scope>NUCLEOTIDE SEQUENCE [LARGE SCALE GENOMIC DNA]</scope>
    <source>
        <strain evidence="3">SQ345</strain>
    </source>
</reference>
<dbReference type="SUPFAM" id="SSF52540">
    <property type="entry name" value="P-loop containing nucleoside triphosphate hydrolases"/>
    <property type="match status" value="1"/>
</dbReference>
<dbReference type="Gene3D" id="3.40.50.300">
    <property type="entry name" value="P-loop containing nucleotide triphosphate hydrolases"/>
    <property type="match status" value="2"/>
</dbReference>
<dbReference type="InterPro" id="IPR002789">
    <property type="entry name" value="HerA_central"/>
</dbReference>
<feature type="domain" description="Helicase HerA central" evidence="1">
    <location>
        <begin position="147"/>
        <end position="322"/>
    </location>
</feature>
<sequence length="678" mass="76812">MHDKESILKVGEVCEVQGRIIIIRIYKNKNLSDLFYDGTIIKNVSVGSFIEIKKGFTSLIGKIEGERLTEDKITQSTNQPTSTYQRYLTVSLSGYIDRSAKFIGGTTELPLIGNEAYILTHDKVSKIHNIGTSCNEQSINIAETHVDKMPVSLPVDGLLNTHIAIFGNTGSGKSNTLTSFYQSAYSCLENHYGSNIFNERCKFLLFDFNGEYTSAPCITRNKKVYNLNTRNKNSDKVPLPGEGILDIEVISIICEATEKTQKPMLERALKKYKLTQEKGSPIEYVKAILKNIITKTLLMADKQKTAVLIGYFSSIFNNADDLQDDLELRQDSVRYIIGTAHNQGFINNPESPYIPRTNLFKKVDLFSFEDNDFNNFIKFVYIQLIDDLLSSRVANEHVKPVLGKLKQKKSYIEKVINFDGGDIWEGTNFVVISLDKVNIDIKKLLPLLIAKTIYDEKKNSRNNQSLNIIIDEAHNILSNESFRETEAWKDHRLETFEEIIKEGRKFGTFMTISSQRPNDISHTITSQAHNYFIHRLVNERDLNSISNAVSYIDKITEESIPNLPTGVCIFSGISTQIPLKLKIHELDASEQPNSNTFKFFDKNFNSLNANTLAEYLDLTEEELESMDLTLEENTGHSGEMVYSFYFNVPEGTPTYILEKKGWQIGQSVCDIPIELGVG</sequence>
<gene>
    <name evidence="2" type="ORF">RI845_13560</name>
</gene>
<evidence type="ECO:0000313" key="3">
    <source>
        <dbReference type="Proteomes" id="UP001248581"/>
    </source>
</evidence>
<dbReference type="InterPro" id="IPR027417">
    <property type="entry name" value="P-loop_NTPase"/>
</dbReference>
<dbReference type="InterPro" id="IPR008571">
    <property type="entry name" value="HerA-like"/>
</dbReference>
<proteinExistence type="predicted"/>
<keyword evidence="2" id="KW-0547">Nucleotide-binding</keyword>